<dbReference type="InterPro" id="IPR001680">
    <property type="entry name" value="WD40_rpt"/>
</dbReference>
<dbReference type="Pfam" id="PF00400">
    <property type="entry name" value="WD40"/>
    <property type="match status" value="2"/>
</dbReference>
<evidence type="ECO:0000256" key="1">
    <source>
        <dbReference type="ARBA" id="ARBA00022574"/>
    </source>
</evidence>
<dbReference type="STRING" id="1764295.A0A5B8MI14"/>
<dbReference type="PANTHER" id="PTHR15574:SF40">
    <property type="entry name" value="WD AND TETRATRICOPEPTIDE REPEATS PROTEIN 1"/>
    <property type="match status" value="1"/>
</dbReference>
<dbReference type="Proteomes" id="UP000316726">
    <property type="component" value="Chromosome 3"/>
</dbReference>
<dbReference type="Gene3D" id="2.130.10.10">
    <property type="entry name" value="YVTN repeat-like/Quinoprotein amine dehydrogenase"/>
    <property type="match status" value="3"/>
</dbReference>
<dbReference type="InterPro" id="IPR015943">
    <property type="entry name" value="WD40/YVTN_repeat-like_dom_sf"/>
</dbReference>
<evidence type="ECO:0000256" key="4">
    <source>
        <dbReference type="SAM" id="MobiDB-lite"/>
    </source>
</evidence>
<feature type="region of interest" description="Disordered" evidence="4">
    <location>
        <begin position="474"/>
        <end position="525"/>
    </location>
</feature>
<reference evidence="5 6" key="1">
    <citation type="submission" date="2018-07" db="EMBL/GenBank/DDBJ databases">
        <title>The complete nuclear genome of the prasinophyte Chloropicon primus (CCMP1205).</title>
        <authorList>
            <person name="Pombert J.-F."/>
            <person name="Otis C."/>
            <person name="Turmel M."/>
            <person name="Lemieux C."/>
        </authorList>
    </citation>
    <scope>NUCLEOTIDE SEQUENCE [LARGE SCALE GENOMIC DNA]</scope>
    <source>
        <strain evidence="5 6">CCMP1205</strain>
    </source>
</reference>
<proteinExistence type="predicted"/>
<dbReference type="SUPFAM" id="SSF50978">
    <property type="entry name" value="WD40 repeat-like"/>
    <property type="match status" value="1"/>
</dbReference>
<keyword evidence="2" id="KW-0677">Repeat</keyword>
<dbReference type="PROSITE" id="PS50294">
    <property type="entry name" value="WD_REPEATS_REGION"/>
    <property type="match status" value="1"/>
</dbReference>
<sequence length="710" mass="79304">MACLNWTQSECGDARGFLEAVTRGRECSVGSRARKRRRELHLAESLVRKFESAEGSTSVLRGHRGCVNRLCWSETGRLLASVSDDLKIFLWKFPQCTLQGAGSSWCIPTNHKANIFGVKFLPLTNDAKIVTGAMDCEVQLHHLERGWESGNSCHTTTLEFHNDRVKAVEVEPCNPNNFWSGSEDGTVLQFDCRCLQEPAHLVTCRAHGAPRPVEVKFVSINPVRPYQLATACGDEYVRVYDRRMLSRSDRDDPLMKLTPPHLAVNGSERKRLTHTTCVSFGSTGRRLVASYHGDHCYSFDLDGEGRQDAAFEAGGRGARRRDTAGIPWGSISDTEYHDALVRMKVLDFLKNPDANRVNVPPAATAAIRLLSRGLVRYPNSRVLLEARADAFIARKWKGDASFALRDIERAMALQPGYGERDLKLIVAFASALHQLQQHESARYLMERHVKGKTFSDTELRGLVHLRGLQESVEAALEERGSGGRGEGSSPFLYDDDNDGEEDEGGEGEDGQGHPRPGGSTEEDDEEILRRIRGDELSTSLWARESSRRMSQRYVSQANNQTDTKEVSFLGNDDSIVASGSDDGNVMLFDSFTGKLLHYLEADVNIVNCVQCHPQVPCLATSGLEHVVRLWEPRAPHAHRADLEHPGDSKMFVHSTMMKMVLRNQEQNNENHVRPLFSLADIGENQRAIFRALADRFGTTFQADDEQCRTV</sequence>
<keyword evidence="6" id="KW-1185">Reference proteome</keyword>
<dbReference type="OrthoDB" id="4869960at2759"/>
<feature type="compositionally biased region" description="Acidic residues" evidence="4">
    <location>
        <begin position="493"/>
        <end position="509"/>
    </location>
</feature>
<dbReference type="SMART" id="SM00320">
    <property type="entry name" value="WD40"/>
    <property type="match status" value="7"/>
</dbReference>
<dbReference type="EMBL" id="CP031036">
    <property type="protein sequence ID" value="QDZ20077.1"/>
    <property type="molecule type" value="Genomic_DNA"/>
</dbReference>
<protein>
    <submittedName>
        <fullName evidence="5">WD40 repeat domain-containing protein</fullName>
    </submittedName>
</protein>
<evidence type="ECO:0000313" key="6">
    <source>
        <dbReference type="Proteomes" id="UP000316726"/>
    </source>
</evidence>
<evidence type="ECO:0000256" key="3">
    <source>
        <dbReference type="PROSITE-ProRule" id="PRU00221"/>
    </source>
</evidence>
<dbReference type="PROSITE" id="PS50082">
    <property type="entry name" value="WD_REPEATS_2"/>
    <property type="match status" value="1"/>
</dbReference>
<evidence type="ECO:0000313" key="5">
    <source>
        <dbReference type="EMBL" id="QDZ20077.1"/>
    </source>
</evidence>
<dbReference type="GO" id="GO:0045717">
    <property type="term" value="P:negative regulation of fatty acid biosynthetic process"/>
    <property type="evidence" value="ECO:0007669"/>
    <property type="project" value="TreeGrafter"/>
</dbReference>
<dbReference type="PANTHER" id="PTHR15574">
    <property type="entry name" value="WD REPEAT DOMAIN-CONTAINING FAMILY"/>
    <property type="match status" value="1"/>
</dbReference>
<dbReference type="GO" id="GO:0005737">
    <property type="term" value="C:cytoplasm"/>
    <property type="evidence" value="ECO:0007669"/>
    <property type="project" value="TreeGrafter"/>
</dbReference>
<organism evidence="5 6">
    <name type="scientific">Chloropicon primus</name>
    <dbReference type="NCBI Taxonomy" id="1764295"/>
    <lineage>
        <taxon>Eukaryota</taxon>
        <taxon>Viridiplantae</taxon>
        <taxon>Chlorophyta</taxon>
        <taxon>Chloropicophyceae</taxon>
        <taxon>Chloropicales</taxon>
        <taxon>Chloropicaceae</taxon>
        <taxon>Chloropicon</taxon>
    </lineage>
</organism>
<keyword evidence="1 3" id="KW-0853">WD repeat</keyword>
<feature type="repeat" description="WD" evidence="3">
    <location>
        <begin position="60"/>
        <end position="92"/>
    </location>
</feature>
<dbReference type="GO" id="GO:0080008">
    <property type="term" value="C:Cul4-RING E3 ubiquitin ligase complex"/>
    <property type="evidence" value="ECO:0007669"/>
    <property type="project" value="TreeGrafter"/>
</dbReference>
<dbReference type="AlphaFoldDB" id="A0A5B8MI14"/>
<dbReference type="InterPro" id="IPR036322">
    <property type="entry name" value="WD40_repeat_dom_sf"/>
</dbReference>
<gene>
    <name evidence="5" type="ORF">A3770_03p25950</name>
</gene>
<evidence type="ECO:0000256" key="2">
    <source>
        <dbReference type="ARBA" id="ARBA00022737"/>
    </source>
</evidence>
<dbReference type="InterPro" id="IPR045151">
    <property type="entry name" value="DCAF8"/>
</dbReference>
<accession>A0A5B8MI14</accession>
<name>A0A5B8MI14_9CHLO</name>